<dbReference type="PROSITE" id="PS50113">
    <property type="entry name" value="PAC"/>
    <property type="match status" value="1"/>
</dbReference>
<evidence type="ECO:0000313" key="8">
    <source>
        <dbReference type="Proteomes" id="UP001281203"/>
    </source>
</evidence>
<dbReference type="PANTHER" id="PTHR32089:SF112">
    <property type="entry name" value="LYSOZYME-LIKE PROTEIN-RELATED"/>
    <property type="match status" value="1"/>
</dbReference>
<keyword evidence="1 3" id="KW-0807">Transducer</keyword>
<dbReference type="PRINTS" id="PR00260">
    <property type="entry name" value="CHEMTRNSDUCR"/>
</dbReference>
<evidence type="ECO:0000259" key="4">
    <source>
        <dbReference type="PROSITE" id="PS50111"/>
    </source>
</evidence>
<reference evidence="7 8" key="1">
    <citation type="submission" date="2019-10" db="EMBL/GenBank/DDBJ databases">
        <title>Isolation and characterization of Methanoculleus sp. Wushi-C6 from a hot spring well.</title>
        <authorList>
            <person name="Chen S.-C."/>
            <person name="Lan Z.-H."/>
            <person name="You Y.-T."/>
            <person name="Lai M.-C."/>
        </authorList>
    </citation>
    <scope>NUCLEOTIDE SEQUENCE [LARGE SCALE GENOMIC DNA]</scope>
    <source>
        <strain evidence="7 8">Wushi-C6</strain>
    </source>
</reference>
<dbReference type="InterPro" id="IPR000700">
    <property type="entry name" value="PAS-assoc_C"/>
</dbReference>
<evidence type="ECO:0000259" key="5">
    <source>
        <dbReference type="PROSITE" id="PS50112"/>
    </source>
</evidence>
<dbReference type="Proteomes" id="UP001281203">
    <property type="component" value="Unassembled WGS sequence"/>
</dbReference>
<comment type="similarity">
    <text evidence="2">Belongs to the methyl-accepting chemotaxis (MCP) protein family.</text>
</comment>
<dbReference type="InterPro" id="IPR003660">
    <property type="entry name" value="HAMP_dom"/>
</dbReference>
<feature type="domain" description="PAS" evidence="5">
    <location>
        <begin position="23"/>
        <end position="68"/>
    </location>
</feature>
<dbReference type="InterPro" id="IPR004090">
    <property type="entry name" value="Chemotax_Me-accpt_rcpt"/>
</dbReference>
<dbReference type="InterPro" id="IPR035965">
    <property type="entry name" value="PAS-like_dom_sf"/>
</dbReference>
<feature type="domain" description="PAC" evidence="6">
    <location>
        <begin position="88"/>
        <end position="143"/>
    </location>
</feature>
<dbReference type="Pfam" id="PF00015">
    <property type="entry name" value="MCPsignal"/>
    <property type="match status" value="1"/>
</dbReference>
<proteinExistence type="inferred from homology"/>
<sequence length="537" mass="57358">MSVTPPSDSPAENAGGSGDELARYRLLAQGLDSIALPMHLVDTEYRIIYINQAAATLLGMRKEDALGKRCYDLYRTGNCKTPQCPCRVAMERRTVHRCDNTCGGGIIDCTGAPLTDERGRVVGAIEYFPDVTERRRAVADILRVATEAREGNLKARTETERYTGDIRTLAEGMNGILAAVVEPLEEGMRLAESYAARDYTVRFNEKIRAAGEFSRFKEALNNIGTALSANVTNLNQAIGQLEAGTTEMTKGSDEIAKASEQVAMTSQRCADLAKQVLGRIEAVDHQIADLSASNEEVASTAQDVLERAKKTASRGKEAQGLGNEAGRKMGGVEKIAEQSVAEIENLNAQIREIDKIAKMINDVASQINLLALNAAIEAARAGEHGRGFAVVAGEVRNLAGETKSATRHIEQVIDGIQTSSAKTASSIRSASSEIGSGVESVNQTIGALNEIIAETGAMTRSIAEIAKATEDQATTANQVVQAMSEGTRLTKETQVQMENLAALAEETSASIEEIGSATHELNGMASRLRASTKGIRV</sequence>
<evidence type="ECO:0000256" key="1">
    <source>
        <dbReference type="ARBA" id="ARBA00023224"/>
    </source>
</evidence>
<protein>
    <submittedName>
        <fullName evidence="7">PAS domain-containing protein</fullName>
    </submittedName>
</protein>
<name>A0ABU3WYA0_9EURY</name>
<dbReference type="Gene3D" id="3.30.450.20">
    <property type="entry name" value="PAS domain"/>
    <property type="match status" value="1"/>
</dbReference>
<dbReference type="PROSITE" id="PS50112">
    <property type="entry name" value="PAS"/>
    <property type="match status" value="1"/>
</dbReference>
<evidence type="ECO:0000313" key="7">
    <source>
        <dbReference type="EMBL" id="MDV2480761.1"/>
    </source>
</evidence>
<dbReference type="SUPFAM" id="SSF55785">
    <property type="entry name" value="PYP-like sensor domain (PAS domain)"/>
    <property type="match status" value="1"/>
</dbReference>
<dbReference type="Pfam" id="PF18947">
    <property type="entry name" value="HAMP_2"/>
    <property type="match status" value="1"/>
</dbReference>
<dbReference type="InterPro" id="IPR000014">
    <property type="entry name" value="PAS"/>
</dbReference>
<evidence type="ECO:0000256" key="2">
    <source>
        <dbReference type="ARBA" id="ARBA00029447"/>
    </source>
</evidence>
<dbReference type="Gene3D" id="1.20.120.1530">
    <property type="match status" value="1"/>
</dbReference>
<dbReference type="CDD" id="cd11386">
    <property type="entry name" value="MCP_signal"/>
    <property type="match status" value="1"/>
</dbReference>
<dbReference type="SUPFAM" id="SSF58104">
    <property type="entry name" value="Methyl-accepting chemotaxis protein (MCP) signaling domain"/>
    <property type="match status" value="2"/>
</dbReference>
<dbReference type="PANTHER" id="PTHR32089">
    <property type="entry name" value="METHYL-ACCEPTING CHEMOTAXIS PROTEIN MCPB"/>
    <property type="match status" value="1"/>
</dbReference>
<dbReference type="Gene3D" id="1.10.287.950">
    <property type="entry name" value="Methyl-accepting chemotaxis protein"/>
    <property type="match status" value="1"/>
</dbReference>
<dbReference type="PROSITE" id="PS50111">
    <property type="entry name" value="CHEMOTAXIS_TRANSDUC_2"/>
    <property type="match status" value="1"/>
</dbReference>
<gene>
    <name evidence="7" type="ORF">F8E02_01815</name>
</gene>
<feature type="domain" description="Methyl-accepting transducer" evidence="4">
    <location>
        <begin position="251"/>
        <end position="487"/>
    </location>
</feature>
<dbReference type="EMBL" id="WBKO01000001">
    <property type="protein sequence ID" value="MDV2480761.1"/>
    <property type="molecule type" value="Genomic_DNA"/>
</dbReference>
<organism evidence="7 8">
    <name type="scientific">Methanoculleus caldifontis</name>
    <dbReference type="NCBI Taxonomy" id="2651577"/>
    <lineage>
        <taxon>Archaea</taxon>
        <taxon>Methanobacteriati</taxon>
        <taxon>Methanobacteriota</taxon>
        <taxon>Stenosarchaea group</taxon>
        <taxon>Methanomicrobia</taxon>
        <taxon>Methanomicrobiales</taxon>
        <taxon>Methanomicrobiaceae</taxon>
        <taxon>Methanoculleus</taxon>
    </lineage>
</organism>
<evidence type="ECO:0000259" key="6">
    <source>
        <dbReference type="PROSITE" id="PS50113"/>
    </source>
</evidence>
<dbReference type="Pfam" id="PF08448">
    <property type="entry name" value="PAS_4"/>
    <property type="match status" value="1"/>
</dbReference>
<keyword evidence="8" id="KW-1185">Reference proteome</keyword>
<dbReference type="NCBIfam" id="TIGR00229">
    <property type="entry name" value="sensory_box"/>
    <property type="match status" value="1"/>
</dbReference>
<dbReference type="SMART" id="SM00283">
    <property type="entry name" value="MA"/>
    <property type="match status" value="1"/>
</dbReference>
<dbReference type="InterPro" id="IPR013656">
    <property type="entry name" value="PAS_4"/>
</dbReference>
<accession>A0ABU3WYA0</accession>
<dbReference type="InterPro" id="IPR004089">
    <property type="entry name" value="MCPsignal_dom"/>
</dbReference>
<dbReference type="SMART" id="SM00091">
    <property type="entry name" value="PAS"/>
    <property type="match status" value="1"/>
</dbReference>
<dbReference type="CDD" id="cd00130">
    <property type="entry name" value="PAS"/>
    <property type="match status" value="1"/>
</dbReference>
<evidence type="ECO:0000256" key="3">
    <source>
        <dbReference type="PROSITE-ProRule" id="PRU00284"/>
    </source>
</evidence>
<dbReference type="RefSeq" id="WP_317063731.1">
    <property type="nucleotide sequence ID" value="NZ_WBKO01000001.1"/>
</dbReference>
<comment type="caution">
    <text evidence="7">The sequence shown here is derived from an EMBL/GenBank/DDBJ whole genome shotgun (WGS) entry which is preliminary data.</text>
</comment>